<feature type="transmembrane region" description="Helical" evidence="6">
    <location>
        <begin position="259"/>
        <end position="278"/>
    </location>
</feature>
<evidence type="ECO:0000256" key="6">
    <source>
        <dbReference type="RuleBase" id="RU362115"/>
    </source>
</evidence>
<feature type="transmembrane region" description="Helical" evidence="6">
    <location>
        <begin position="197"/>
        <end position="221"/>
    </location>
</feature>
<evidence type="ECO:0000256" key="7">
    <source>
        <dbReference type="SAM" id="MobiDB-lite"/>
    </source>
</evidence>
<dbReference type="SUPFAM" id="SSF144091">
    <property type="entry name" value="Rhomboid-like"/>
    <property type="match status" value="1"/>
</dbReference>
<dbReference type="Gramene" id="TRITD3Av1G019740.1">
    <property type="protein sequence ID" value="TRITD3Av1G019740.1"/>
    <property type="gene ID" value="TRITD3Av1G019740"/>
</dbReference>
<dbReference type="OMA" id="TMSINDC"/>
<feature type="domain" description="Peptidase S54 rhomboid" evidence="8">
    <location>
        <begin position="195"/>
        <end position="332"/>
    </location>
</feature>
<dbReference type="EMBL" id="LT934115">
    <property type="protein sequence ID" value="VAH56765.1"/>
    <property type="molecule type" value="Genomic_DNA"/>
</dbReference>
<feature type="transmembrane region" description="Helical" evidence="6">
    <location>
        <begin position="101"/>
        <end position="122"/>
    </location>
</feature>
<dbReference type="GO" id="GO:0016020">
    <property type="term" value="C:membrane"/>
    <property type="evidence" value="ECO:0007669"/>
    <property type="project" value="UniProtKB-SubCell"/>
</dbReference>
<evidence type="ECO:0000313" key="9">
    <source>
        <dbReference type="EMBL" id="VAH56765.1"/>
    </source>
</evidence>
<feature type="region of interest" description="Disordered" evidence="7">
    <location>
        <begin position="28"/>
        <end position="90"/>
    </location>
</feature>
<feature type="transmembrane region" description="Helical" evidence="6">
    <location>
        <begin position="290"/>
        <end position="308"/>
    </location>
</feature>
<keyword evidence="3 6" id="KW-0812">Transmembrane</keyword>
<dbReference type="InterPro" id="IPR035952">
    <property type="entry name" value="Rhomboid-like_sf"/>
</dbReference>
<comment type="similarity">
    <text evidence="2 6">Belongs to the peptidase S54 family.</text>
</comment>
<evidence type="ECO:0000256" key="5">
    <source>
        <dbReference type="ARBA" id="ARBA00023136"/>
    </source>
</evidence>
<dbReference type="InterPro" id="IPR002610">
    <property type="entry name" value="Peptidase_S54_rhomboid-like"/>
</dbReference>
<dbReference type="PROSITE" id="PS51257">
    <property type="entry name" value="PROKAR_LIPOPROTEIN"/>
    <property type="match status" value="1"/>
</dbReference>
<name>A0A9R0VEG4_TRITD</name>
<sequence length="459" mass="49466">MTKNRGSPPFLPPPSSVACLPLLLPKPSHFPRHKSARGAPTNPPPPAEPRVARPRPARTRAQARGPRRGPTGLAPAPAPLAGGGAMPRRGETQEFRPFRRWFPFLVPLFVAANIALFVRTMYVNDCPAHAAAAAAAIGDSVGGAARAAAAHGCMLEPDLGRYAFQPYKENPLVGPTSATLLEMGALETGKVARDHEWWRLITCIWLHAGVIHILANMLSLLMIGIRLEKEFGFLRIGTLYVISGVGGSLLSALFMVSNISVGASGALFGLLGSMLSELITNWTIYENKCAALLTLVMIIVINLAVGILPHVDNFAHIGGFVSGFFLGFVLLMRPQFGYINQKNSRLGVHSATPKSKYKIYQIVLLVIALVILICGFITGFVLLMHGFDASQQCSWCHYLSCVPTSQWDCNKAPSNYCLSSQLGDQLNLTCQSTGKTETYVISSPSNPEAVKHLCLGLCS</sequence>
<keyword evidence="6" id="KW-0645">Protease</keyword>
<comment type="catalytic activity">
    <reaction evidence="6">
        <text>Cleaves type-1 transmembrane domains using a catalytic dyad composed of serine and histidine that are contributed by different transmembrane domains.</text>
        <dbReference type="EC" id="3.4.21.105"/>
    </reaction>
</comment>
<comment type="function">
    <text evidence="6">Serine protease involved in intramembrane proteolysis.</text>
</comment>
<feature type="transmembrane region" description="Helical" evidence="6">
    <location>
        <begin position="314"/>
        <end position="332"/>
    </location>
</feature>
<keyword evidence="4 6" id="KW-1133">Transmembrane helix</keyword>
<feature type="transmembrane region" description="Helical" evidence="6">
    <location>
        <begin position="233"/>
        <end position="253"/>
    </location>
</feature>
<keyword evidence="6" id="KW-0378">Hydrolase</keyword>
<dbReference type="AlphaFoldDB" id="A0A9R0VEG4"/>
<comment type="subcellular location">
    <subcellularLocation>
        <location evidence="1 6">Membrane</location>
        <topology evidence="1 6">Multi-pass membrane protein</topology>
    </subcellularLocation>
</comment>
<gene>
    <name evidence="9" type="ORF">TRITD_3Av1G019740</name>
</gene>
<dbReference type="GO" id="GO:0004252">
    <property type="term" value="F:serine-type endopeptidase activity"/>
    <property type="evidence" value="ECO:0007669"/>
    <property type="project" value="InterPro"/>
</dbReference>
<evidence type="ECO:0000256" key="2">
    <source>
        <dbReference type="ARBA" id="ARBA00009045"/>
    </source>
</evidence>
<organism evidence="9 10">
    <name type="scientific">Triticum turgidum subsp. durum</name>
    <name type="common">Durum wheat</name>
    <name type="synonym">Triticum durum</name>
    <dbReference type="NCBI Taxonomy" id="4567"/>
    <lineage>
        <taxon>Eukaryota</taxon>
        <taxon>Viridiplantae</taxon>
        <taxon>Streptophyta</taxon>
        <taxon>Embryophyta</taxon>
        <taxon>Tracheophyta</taxon>
        <taxon>Spermatophyta</taxon>
        <taxon>Magnoliopsida</taxon>
        <taxon>Liliopsida</taxon>
        <taxon>Poales</taxon>
        <taxon>Poaceae</taxon>
        <taxon>BOP clade</taxon>
        <taxon>Pooideae</taxon>
        <taxon>Triticodae</taxon>
        <taxon>Triticeae</taxon>
        <taxon>Triticinae</taxon>
        <taxon>Triticum</taxon>
    </lineage>
</organism>
<dbReference type="Proteomes" id="UP000324705">
    <property type="component" value="Chromosome 3A"/>
</dbReference>
<dbReference type="PANTHER" id="PTHR22936:SF107">
    <property type="entry name" value="RHOMBOID-LIKE PROTEIN 1"/>
    <property type="match status" value="1"/>
</dbReference>
<proteinExistence type="inferred from homology"/>
<accession>A0A9R0VEG4</accession>
<dbReference type="PANTHER" id="PTHR22936">
    <property type="entry name" value="RHOMBOID-RELATED"/>
    <property type="match status" value="1"/>
</dbReference>
<feature type="transmembrane region" description="Helical" evidence="6">
    <location>
        <begin position="362"/>
        <end position="387"/>
    </location>
</feature>
<feature type="compositionally biased region" description="Low complexity" evidence="7">
    <location>
        <begin position="59"/>
        <end position="75"/>
    </location>
</feature>
<keyword evidence="10" id="KW-1185">Reference proteome</keyword>
<dbReference type="GO" id="GO:0006508">
    <property type="term" value="P:proteolysis"/>
    <property type="evidence" value="ECO:0007669"/>
    <property type="project" value="UniProtKB-KW"/>
</dbReference>
<keyword evidence="5 6" id="KW-0472">Membrane</keyword>
<evidence type="ECO:0000256" key="4">
    <source>
        <dbReference type="ARBA" id="ARBA00022989"/>
    </source>
</evidence>
<evidence type="ECO:0000259" key="8">
    <source>
        <dbReference type="Pfam" id="PF01694"/>
    </source>
</evidence>
<dbReference type="InterPro" id="IPR022764">
    <property type="entry name" value="Peptidase_S54_rhomboid_dom"/>
</dbReference>
<evidence type="ECO:0000256" key="3">
    <source>
        <dbReference type="ARBA" id="ARBA00022692"/>
    </source>
</evidence>
<protein>
    <recommendedName>
        <fullName evidence="6">RHOMBOID-like protein</fullName>
        <ecNumber evidence="6">3.4.21.105</ecNumber>
    </recommendedName>
</protein>
<dbReference type="Pfam" id="PF01694">
    <property type="entry name" value="Rhomboid"/>
    <property type="match status" value="1"/>
</dbReference>
<evidence type="ECO:0000313" key="10">
    <source>
        <dbReference type="Proteomes" id="UP000324705"/>
    </source>
</evidence>
<dbReference type="Gene3D" id="1.20.1540.10">
    <property type="entry name" value="Rhomboid-like"/>
    <property type="match status" value="1"/>
</dbReference>
<evidence type="ECO:0000256" key="1">
    <source>
        <dbReference type="ARBA" id="ARBA00004141"/>
    </source>
</evidence>
<reference evidence="9 10" key="1">
    <citation type="submission" date="2017-09" db="EMBL/GenBank/DDBJ databases">
        <authorList>
            <consortium name="International Durum Wheat Genome Sequencing Consortium (IDWGSC)"/>
            <person name="Milanesi L."/>
        </authorList>
    </citation>
    <scope>NUCLEOTIDE SEQUENCE [LARGE SCALE GENOMIC DNA]</scope>
    <source>
        <strain evidence="10">cv. Svevo</strain>
    </source>
</reference>
<keyword evidence="6" id="KW-0720">Serine protease</keyword>
<dbReference type="EC" id="3.4.21.105" evidence="6"/>